<evidence type="ECO:0000256" key="2">
    <source>
        <dbReference type="ARBA" id="ARBA00022692"/>
    </source>
</evidence>
<comment type="subcellular location">
    <subcellularLocation>
        <location evidence="1">Cell membrane</location>
        <topology evidence="1">Multi-pass membrane protein</topology>
    </subcellularLocation>
</comment>
<reference evidence="7 8" key="1">
    <citation type="submission" date="2019-11" db="EMBL/GenBank/DDBJ databases">
        <authorList>
            <person name="Jiang L.-Q."/>
        </authorList>
    </citation>
    <scope>NUCLEOTIDE SEQUENCE [LARGE SCALE GENOMIC DNA]</scope>
    <source>
        <strain evidence="7 8">YIM 132087</strain>
    </source>
</reference>
<keyword evidence="3 5" id="KW-1133">Transmembrane helix</keyword>
<keyword evidence="2 5" id="KW-0812">Transmembrane</keyword>
<feature type="transmembrane region" description="Helical" evidence="5">
    <location>
        <begin position="34"/>
        <end position="59"/>
    </location>
</feature>
<dbReference type="Pfam" id="PF07690">
    <property type="entry name" value="MFS_1"/>
    <property type="match status" value="1"/>
</dbReference>
<feature type="transmembrane region" description="Helical" evidence="5">
    <location>
        <begin position="89"/>
        <end position="114"/>
    </location>
</feature>
<dbReference type="Gene3D" id="1.20.1250.20">
    <property type="entry name" value="MFS general substrate transporter like domains"/>
    <property type="match status" value="2"/>
</dbReference>
<accession>A0A7K1FP15</accession>
<keyword evidence="8" id="KW-1185">Reference proteome</keyword>
<dbReference type="AlphaFoldDB" id="A0A7K1FP15"/>
<feature type="transmembrane region" description="Helical" evidence="5">
    <location>
        <begin position="204"/>
        <end position="226"/>
    </location>
</feature>
<comment type="caution">
    <text evidence="7">The sequence shown here is derived from an EMBL/GenBank/DDBJ whole genome shotgun (WGS) entry which is preliminary data.</text>
</comment>
<evidence type="ECO:0000259" key="6">
    <source>
        <dbReference type="PROSITE" id="PS50850"/>
    </source>
</evidence>
<dbReference type="GO" id="GO:0022857">
    <property type="term" value="F:transmembrane transporter activity"/>
    <property type="evidence" value="ECO:0007669"/>
    <property type="project" value="InterPro"/>
</dbReference>
<name>A0A7K1FP15_9ACTN</name>
<feature type="transmembrane region" description="Helical" evidence="5">
    <location>
        <begin position="153"/>
        <end position="175"/>
    </location>
</feature>
<dbReference type="InterPro" id="IPR020846">
    <property type="entry name" value="MFS_dom"/>
</dbReference>
<evidence type="ECO:0000256" key="3">
    <source>
        <dbReference type="ARBA" id="ARBA00022989"/>
    </source>
</evidence>
<evidence type="ECO:0000256" key="4">
    <source>
        <dbReference type="ARBA" id="ARBA00023136"/>
    </source>
</evidence>
<protein>
    <submittedName>
        <fullName evidence="7">MFS transporter</fullName>
    </submittedName>
</protein>
<dbReference type="InterPro" id="IPR011701">
    <property type="entry name" value="MFS"/>
</dbReference>
<feature type="transmembrane region" description="Helical" evidence="5">
    <location>
        <begin position="295"/>
        <end position="317"/>
    </location>
</feature>
<feature type="domain" description="Major facilitator superfamily (MFS) profile" evidence="6">
    <location>
        <begin position="1"/>
        <end position="380"/>
    </location>
</feature>
<keyword evidence="4 5" id="KW-0472">Membrane</keyword>
<dbReference type="PANTHER" id="PTHR23527:SF1">
    <property type="entry name" value="BLL3282 PROTEIN"/>
    <property type="match status" value="1"/>
</dbReference>
<dbReference type="GO" id="GO:0005886">
    <property type="term" value="C:plasma membrane"/>
    <property type="evidence" value="ECO:0007669"/>
    <property type="project" value="UniProtKB-SubCell"/>
</dbReference>
<evidence type="ECO:0000313" key="8">
    <source>
        <dbReference type="Proteomes" id="UP000460221"/>
    </source>
</evidence>
<feature type="transmembrane region" description="Helical" evidence="5">
    <location>
        <begin position="66"/>
        <end position="83"/>
    </location>
</feature>
<feature type="transmembrane region" description="Helical" evidence="5">
    <location>
        <begin position="232"/>
        <end position="259"/>
    </location>
</feature>
<evidence type="ECO:0000313" key="7">
    <source>
        <dbReference type="EMBL" id="MTD15898.1"/>
    </source>
</evidence>
<feature type="transmembrane region" description="Helical" evidence="5">
    <location>
        <begin position="329"/>
        <end position="350"/>
    </location>
</feature>
<feature type="transmembrane region" description="Helical" evidence="5">
    <location>
        <begin position="126"/>
        <end position="147"/>
    </location>
</feature>
<dbReference type="SUPFAM" id="SSF103473">
    <property type="entry name" value="MFS general substrate transporter"/>
    <property type="match status" value="1"/>
</dbReference>
<dbReference type="Proteomes" id="UP000460221">
    <property type="component" value="Unassembled WGS sequence"/>
</dbReference>
<dbReference type="InterPro" id="IPR036259">
    <property type="entry name" value="MFS_trans_sf"/>
</dbReference>
<dbReference type="RefSeq" id="WP_154770204.1">
    <property type="nucleotide sequence ID" value="NZ_WLYK01000008.1"/>
</dbReference>
<sequence>MLGLGFGAQAVCGLVVNGAPFLIPTLQQRWGLDLAGAGLLVALPTFGVMATLILWGALADAIGERVVLGVGVLGAAGAVVWAATADDEWWFGAAMLVAGMFAASANAASGRVVVGWFPPERRGLVMGIRQGAQPFGVAVAALTLPIIGEKHGAPAALTVSAIIAGVIGLACALLVRDPPRPPRKDAEPHLTANPYRGSSMLWRIHGVSVLLVMPQFVAWSFALVWLTTERGWSTAAAGVLVTVTQVLGAIGRLVVGAWSDRVRSRMRPLRWVALGVSASMLLLAVTDVIGTPVAVVVLVIASVVSAAPNGLAFTSVAEIGGPFWAGRALGVQNTAQFLAGAAIVPVAGALITGIGYPWTFAIVGLAALLAAPLVPRRDTP</sequence>
<dbReference type="PROSITE" id="PS50850">
    <property type="entry name" value="MFS"/>
    <property type="match status" value="1"/>
</dbReference>
<dbReference type="InterPro" id="IPR052952">
    <property type="entry name" value="MFS-Transporter"/>
</dbReference>
<evidence type="ECO:0000256" key="5">
    <source>
        <dbReference type="SAM" id="Phobius"/>
    </source>
</evidence>
<dbReference type="EMBL" id="WLYK01000008">
    <property type="protein sequence ID" value="MTD15898.1"/>
    <property type="molecule type" value="Genomic_DNA"/>
</dbReference>
<proteinExistence type="predicted"/>
<gene>
    <name evidence="7" type="ORF">GIS00_18340</name>
</gene>
<feature type="transmembrane region" description="Helical" evidence="5">
    <location>
        <begin position="271"/>
        <end position="289"/>
    </location>
</feature>
<organism evidence="7 8">
    <name type="scientific">Nakamurella alba</name>
    <dbReference type="NCBI Taxonomy" id="2665158"/>
    <lineage>
        <taxon>Bacteria</taxon>
        <taxon>Bacillati</taxon>
        <taxon>Actinomycetota</taxon>
        <taxon>Actinomycetes</taxon>
        <taxon>Nakamurellales</taxon>
        <taxon>Nakamurellaceae</taxon>
        <taxon>Nakamurella</taxon>
    </lineage>
</organism>
<dbReference type="PANTHER" id="PTHR23527">
    <property type="entry name" value="BLL3282 PROTEIN"/>
    <property type="match status" value="1"/>
</dbReference>
<evidence type="ECO:0000256" key="1">
    <source>
        <dbReference type="ARBA" id="ARBA00004651"/>
    </source>
</evidence>